<evidence type="ECO:0000313" key="10">
    <source>
        <dbReference type="EMBL" id="CAF0762960.1"/>
    </source>
</evidence>
<feature type="transmembrane region" description="Helical" evidence="8">
    <location>
        <begin position="29"/>
        <end position="50"/>
    </location>
</feature>
<evidence type="ECO:0000256" key="5">
    <source>
        <dbReference type="ARBA" id="ARBA00023136"/>
    </source>
</evidence>
<dbReference type="SUPFAM" id="SSF81321">
    <property type="entry name" value="Family A G protein-coupled receptor-like"/>
    <property type="match status" value="1"/>
</dbReference>
<evidence type="ECO:0000313" key="11">
    <source>
        <dbReference type="Proteomes" id="UP000663828"/>
    </source>
</evidence>
<protein>
    <recommendedName>
        <fullName evidence="9">G-protein coupled receptors family 1 profile domain-containing protein</fullName>
    </recommendedName>
</protein>
<sequence>MSNTTFIEEKSLIDAIASASTILLIMDSYMIVMLYITGVAGAVLNMVTFLQKQLRSNPCATYFLSTSIVDCGILQVFLLMEILTRFRPELFTLIYSTRVWCKFGNYLTFVLPCLTSSYSVLASFDRFCASSLNQTLRKYSNLKTCRIIVISMFIIWALFGLHVPIAYDYILNPITNAKQCTVLTSSATAFIVIDGYFFSLFNGAIVPFMLSVFGVLIIHNVRMSRRRVTAQIDGEKQSRTIAVANRQNTHMIKMLLVQVSLTVVFYMPYIVLYLLSFYRKIPGDSLSLLLYIIFSFFARWLFYGNFCKNFYGNTLTSVLFRSSLRNQCVSFLLRCSVPLIPRSIFSTNIHTN</sequence>
<evidence type="ECO:0000256" key="1">
    <source>
        <dbReference type="ARBA" id="ARBA00004141"/>
    </source>
</evidence>
<evidence type="ECO:0000256" key="7">
    <source>
        <dbReference type="ARBA" id="ARBA00023224"/>
    </source>
</evidence>
<feature type="transmembrane region" description="Helical" evidence="8">
    <location>
        <begin position="288"/>
        <end position="306"/>
    </location>
</feature>
<evidence type="ECO:0000256" key="8">
    <source>
        <dbReference type="SAM" id="Phobius"/>
    </source>
</evidence>
<dbReference type="GO" id="GO:0004930">
    <property type="term" value="F:G protein-coupled receptor activity"/>
    <property type="evidence" value="ECO:0007669"/>
    <property type="project" value="UniProtKB-KW"/>
</dbReference>
<evidence type="ECO:0000256" key="3">
    <source>
        <dbReference type="ARBA" id="ARBA00022989"/>
    </source>
</evidence>
<comment type="subcellular location">
    <subcellularLocation>
        <location evidence="1">Membrane</location>
        <topology evidence="1">Multi-pass membrane protein</topology>
    </subcellularLocation>
</comment>
<dbReference type="Pfam" id="PF00001">
    <property type="entry name" value="7tm_1"/>
    <property type="match status" value="1"/>
</dbReference>
<dbReference type="PANTHER" id="PTHR24243">
    <property type="entry name" value="G-PROTEIN COUPLED RECEPTOR"/>
    <property type="match status" value="1"/>
</dbReference>
<evidence type="ECO:0000256" key="4">
    <source>
        <dbReference type="ARBA" id="ARBA00023040"/>
    </source>
</evidence>
<evidence type="ECO:0000256" key="2">
    <source>
        <dbReference type="ARBA" id="ARBA00022692"/>
    </source>
</evidence>
<proteinExistence type="predicted"/>
<dbReference type="GO" id="GO:0005886">
    <property type="term" value="C:plasma membrane"/>
    <property type="evidence" value="ECO:0007669"/>
    <property type="project" value="TreeGrafter"/>
</dbReference>
<dbReference type="Proteomes" id="UP000663828">
    <property type="component" value="Unassembled WGS sequence"/>
</dbReference>
<dbReference type="CDD" id="cd00637">
    <property type="entry name" value="7tm_classA_rhodopsin-like"/>
    <property type="match status" value="1"/>
</dbReference>
<feature type="transmembrane region" description="Helical" evidence="8">
    <location>
        <begin position="103"/>
        <end position="124"/>
    </location>
</feature>
<reference evidence="10" key="1">
    <citation type="submission" date="2021-02" db="EMBL/GenBank/DDBJ databases">
        <authorList>
            <person name="Nowell W R."/>
        </authorList>
    </citation>
    <scope>NUCLEOTIDE SEQUENCE</scope>
</reference>
<gene>
    <name evidence="10" type="ORF">XAT740_LOCUS1039</name>
</gene>
<dbReference type="EMBL" id="CAJNOR010000030">
    <property type="protein sequence ID" value="CAF0762960.1"/>
    <property type="molecule type" value="Genomic_DNA"/>
</dbReference>
<keyword evidence="7" id="KW-0807">Transducer</keyword>
<evidence type="ECO:0000259" key="9">
    <source>
        <dbReference type="PROSITE" id="PS50262"/>
    </source>
</evidence>
<dbReference type="PROSITE" id="PS50262">
    <property type="entry name" value="G_PROTEIN_RECEP_F1_2"/>
    <property type="match status" value="1"/>
</dbReference>
<feature type="transmembrane region" description="Helical" evidence="8">
    <location>
        <begin position="196"/>
        <end position="218"/>
    </location>
</feature>
<dbReference type="Gene3D" id="1.20.1070.10">
    <property type="entry name" value="Rhodopsin 7-helix transmembrane proteins"/>
    <property type="match status" value="1"/>
</dbReference>
<dbReference type="AlphaFoldDB" id="A0A813Q707"/>
<keyword evidence="6" id="KW-0675">Receptor</keyword>
<name>A0A813Q707_ADIRI</name>
<dbReference type="InterPro" id="IPR017452">
    <property type="entry name" value="GPCR_Rhodpsn_7TM"/>
</dbReference>
<feature type="transmembrane region" description="Helical" evidence="8">
    <location>
        <begin position="62"/>
        <end position="83"/>
    </location>
</feature>
<keyword evidence="2 8" id="KW-0812">Transmembrane</keyword>
<dbReference type="InterPro" id="IPR000276">
    <property type="entry name" value="GPCR_Rhodpsn"/>
</dbReference>
<feature type="transmembrane region" description="Helical" evidence="8">
    <location>
        <begin position="255"/>
        <end position="276"/>
    </location>
</feature>
<comment type="caution">
    <text evidence="10">The sequence shown here is derived from an EMBL/GenBank/DDBJ whole genome shotgun (WGS) entry which is preliminary data.</text>
</comment>
<organism evidence="10 11">
    <name type="scientific">Adineta ricciae</name>
    <name type="common">Rotifer</name>
    <dbReference type="NCBI Taxonomy" id="249248"/>
    <lineage>
        <taxon>Eukaryota</taxon>
        <taxon>Metazoa</taxon>
        <taxon>Spiralia</taxon>
        <taxon>Gnathifera</taxon>
        <taxon>Rotifera</taxon>
        <taxon>Eurotatoria</taxon>
        <taxon>Bdelloidea</taxon>
        <taxon>Adinetida</taxon>
        <taxon>Adinetidae</taxon>
        <taxon>Adineta</taxon>
    </lineage>
</organism>
<feature type="transmembrane region" description="Helical" evidence="8">
    <location>
        <begin position="145"/>
        <end position="167"/>
    </location>
</feature>
<keyword evidence="3 8" id="KW-1133">Transmembrane helix</keyword>
<keyword evidence="4" id="KW-0297">G-protein coupled receptor</keyword>
<evidence type="ECO:0000256" key="6">
    <source>
        <dbReference type="ARBA" id="ARBA00023170"/>
    </source>
</evidence>
<dbReference type="PANTHER" id="PTHR24243:SF230">
    <property type="entry name" value="G-PROTEIN COUPLED RECEPTORS FAMILY 1 PROFILE DOMAIN-CONTAINING PROTEIN"/>
    <property type="match status" value="1"/>
</dbReference>
<keyword evidence="5 8" id="KW-0472">Membrane</keyword>
<keyword evidence="11" id="KW-1185">Reference proteome</keyword>
<accession>A0A813Q707</accession>
<feature type="domain" description="G-protein coupled receptors family 1 profile" evidence="9">
    <location>
        <begin position="41"/>
        <end position="313"/>
    </location>
</feature>